<dbReference type="Pfam" id="PF08388">
    <property type="entry name" value="GIIM"/>
    <property type="match status" value="1"/>
</dbReference>
<dbReference type="InterPro" id="IPR043502">
    <property type="entry name" value="DNA/RNA_pol_sf"/>
</dbReference>
<dbReference type="PANTHER" id="PTHR34047:SF8">
    <property type="entry name" value="PROTEIN YKFC"/>
    <property type="match status" value="1"/>
</dbReference>
<dbReference type="Gene3D" id="3.30.70.270">
    <property type="match status" value="1"/>
</dbReference>
<dbReference type="Pfam" id="PF00078">
    <property type="entry name" value="RVT_1"/>
    <property type="match status" value="1"/>
</dbReference>
<dbReference type="InterPro" id="IPR043128">
    <property type="entry name" value="Rev_trsase/Diguanyl_cyclase"/>
</dbReference>
<dbReference type="EMBL" id="CP004846">
    <property type="protein sequence ID" value="AGP79218.1"/>
    <property type="molecule type" value="Genomic_DNA"/>
</dbReference>
<dbReference type="InterPro" id="IPR000477">
    <property type="entry name" value="RT_dom"/>
</dbReference>
<evidence type="ECO:0000259" key="2">
    <source>
        <dbReference type="PROSITE" id="PS50878"/>
    </source>
</evidence>
<dbReference type="PANTHER" id="PTHR34047">
    <property type="entry name" value="NUCLEAR INTRON MATURASE 1, MITOCHONDRIAL-RELATED"/>
    <property type="match status" value="1"/>
</dbReference>
<protein>
    <submittedName>
        <fullName evidence="3">Maturase</fullName>
    </submittedName>
</protein>
<dbReference type="InterPro" id="IPR051083">
    <property type="entry name" value="GrpII_Intron_Splice-Mob/Def"/>
</dbReference>
<dbReference type="PROSITE" id="PS50878">
    <property type="entry name" value="RT_POL"/>
    <property type="match status" value="1"/>
</dbReference>
<sequence>MDMDLSKCFDKLDHTLIIKSIKRRVRDGSVLKLITQFLESGVMVDGHWQQTETGSPQGGVISPLIANIYLDAFDKEMKERGHRIVRYADDILILCSSRAAAENAKAQATHILEEKLKLSVNTDKTHITHSDDGVKFLGVEIGTKYTRIQPKKLTAFKAKLKQMTKRNGGMPLQSVINALNPLLRGFSYYFKIANASRAFKQIASWLRRRLRSIQLKLWKKASRLHRWLRQHGYKGQFAHINMTSWCSARSPLASYAMPNSWFDEIGLMNLENVATGYVFSNYAK</sequence>
<dbReference type="AlphaFoldDB" id="S5AQ99"/>
<dbReference type="HOGENOM" id="CLU_013584_2_1_6"/>
<dbReference type="BioCyc" id="AMAC1300253:G12YX-2855-MONOMER"/>
<reference evidence="3 4" key="1">
    <citation type="journal article" date="2013" name="Genome Biol. Evol.">
        <title>Genomic Diversity of "Deep Ecotype" Alteromonas macleodii Isolates: Evidence for Pan-Mediterranean Clonal Frames.</title>
        <authorList>
            <person name="Lopez-Perez M."/>
            <person name="Gonzaga A."/>
            <person name="Rodriguez-Valera F."/>
        </authorList>
    </citation>
    <scope>NUCLEOTIDE SEQUENCE [LARGE SCALE GENOMIC DNA]</scope>
    <source>
        <strain evidence="4">'English Channel 615'</strain>
    </source>
</reference>
<dbReference type="CDD" id="cd01651">
    <property type="entry name" value="RT_G2_intron"/>
    <property type="match status" value="1"/>
</dbReference>
<gene>
    <name evidence="3" type="ORF">I633_17850</name>
</gene>
<dbReference type="InterPro" id="IPR013597">
    <property type="entry name" value="Mat_intron_G2"/>
</dbReference>
<name>S5AQ99_9ALTE</name>
<feature type="domain" description="Reverse transcriptase" evidence="2">
    <location>
        <begin position="1"/>
        <end position="141"/>
    </location>
</feature>
<evidence type="ECO:0000256" key="1">
    <source>
        <dbReference type="ARBA" id="ARBA00034120"/>
    </source>
</evidence>
<accession>S5AQ99</accession>
<dbReference type="KEGG" id="amh:I633_17850"/>
<proteinExistence type="inferred from homology"/>
<evidence type="ECO:0000313" key="4">
    <source>
        <dbReference type="Proteomes" id="UP000014909"/>
    </source>
</evidence>
<dbReference type="PATRIC" id="fig|1300253.3.peg.3736"/>
<dbReference type="SUPFAM" id="SSF56672">
    <property type="entry name" value="DNA/RNA polymerases"/>
    <property type="match status" value="1"/>
</dbReference>
<evidence type="ECO:0000313" key="3">
    <source>
        <dbReference type="EMBL" id="AGP79218.1"/>
    </source>
</evidence>
<comment type="similarity">
    <text evidence="1">Belongs to the bacterial reverse transcriptase family.</text>
</comment>
<dbReference type="Proteomes" id="UP000014909">
    <property type="component" value="Chromosome"/>
</dbReference>
<organism evidence="3 4">
    <name type="scientific">Alteromonas mediterranea 615</name>
    <dbReference type="NCBI Taxonomy" id="1300253"/>
    <lineage>
        <taxon>Bacteria</taxon>
        <taxon>Pseudomonadati</taxon>
        <taxon>Pseudomonadota</taxon>
        <taxon>Gammaproteobacteria</taxon>
        <taxon>Alteromonadales</taxon>
        <taxon>Alteromonadaceae</taxon>
        <taxon>Alteromonas/Salinimonas group</taxon>
        <taxon>Alteromonas</taxon>
    </lineage>
</organism>